<keyword evidence="5" id="KW-0997">Cell inner membrane</keyword>
<sequence length="162" mass="17494">MLPGIRQTYFIVFLGCTGLILAALYMQHAMGMHPCPLCITQRIFVIVVGLLALLAALHNPAAFGRKIYGGLSIIGALIGAGVAGRHVWIQNLPEDQVPACGPGLEYMFETFPLMDALRLLFQGDGNCADVVWQFLGLSIPGWTLVAFVGLAVISLWQALRKA</sequence>
<evidence type="ECO:0000256" key="7">
    <source>
        <dbReference type="ARBA" id="ARBA00022982"/>
    </source>
</evidence>
<comment type="caution">
    <text evidence="16">The sequence shown here is derived from an EMBL/GenBank/DDBJ whole genome shotgun (WGS) entry which is preliminary data.</text>
</comment>
<evidence type="ECO:0000256" key="10">
    <source>
        <dbReference type="ARBA" id="ARBA00023136"/>
    </source>
</evidence>
<keyword evidence="8 14" id="KW-1133">Transmembrane helix</keyword>
<keyword evidence="11 14" id="KW-1015">Disulfide bond</keyword>
<dbReference type="HAMAP" id="MF_00286">
    <property type="entry name" value="DsbB"/>
    <property type="match status" value="1"/>
</dbReference>
<dbReference type="GO" id="GO:0015035">
    <property type="term" value="F:protein-disulfide reductase activity"/>
    <property type="evidence" value="ECO:0007669"/>
    <property type="project" value="UniProtKB-UniRule"/>
</dbReference>
<feature type="topological domain" description="Cytoplasmic" evidence="14">
    <location>
        <begin position="1"/>
        <end position="8"/>
    </location>
</feature>
<evidence type="ECO:0000256" key="11">
    <source>
        <dbReference type="ARBA" id="ARBA00023157"/>
    </source>
</evidence>
<dbReference type="Pfam" id="PF02600">
    <property type="entry name" value="DsbB"/>
    <property type="match status" value="1"/>
</dbReference>
<organism evidence="16 17">
    <name type="scientific">Simiduia aestuariiviva</name>
    <dbReference type="NCBI Taxonomy" id="1510459"/>
    <lineage>
        <taxon>Bacteria</taxon>
        <taxon>Pseudomonadati</taxon>
        <taxon>Pseudomonadota</taxon>
        <taxon>Gammaproteobacteria</taxon>
        <taxon>Cellvibrionales</taxon>
        <taxon>Cellvibrionaceae</taxon>
        <taxon>Simiduia</taxon>
    </lineage>
</organism>
<keyword evidence="7 14" id="KW-0249">Electron transport</keyword>
<evidence type="ECO:0000256" key="1">
    <source>
        <dbReference type="ARBA" id="ARBA00004429"/>
    </source>
</evidence>
<keyword evidence="13 14" id="KW-0676">Redox-active center</keyword>
<name>A0A839UX65_9GAMM</name>
<dbReference type="GO" id="GO:0005886">
    <property type="term" value="C:plasma membrane"/>
    <property type="evidence" value="ECO:0007669"/>
    <property type="project" value="UniProtKB-SubCell"/>
</dbReference>
<dbReference type="GO" id="GO:0009055">
    <property type="term" value="F:electron transfer activity"/>
    <property type="evidence" value="ECO:0007669"/>
    <property type="project" value="UniProtKB-UniRule"/>
</dbReference>
<keyword evidence="6 14" id="KW-0812">Transmembrane</keyword>
<dbReference type="AlphaFoldDB" id="A0A839UX65"/>
<accession>A0A839UX65</accession>
<feature type="transmembrane region" description="Helical" evidence="15">
    <location>
        <begin position="139"/>
        <end position="159"/>
    </location>
</feature>
<evidence type="ECO:0000256" key="4">
    <source>
        <dbReference type="ARBA" id="ARBA00022475"/>
    </source>
</evidence>
<feature type="topological domain" description="Cytoplasmic" evidence="14">
    <location>
        <begin position="161"/>
        <end position="162"/>
    </location>
</feature>
<feature type="transmembrane region" description="Helical" evidence="15">
    <location>
        <begin position="9"/>
        <end position="27"/>
    </location>
</feature>
<dbReference type="PANTHER" id="PTHR36570">
    <property type="entry name" value="DISULFIDE BOND FORMATION PROTEIN B"/>
    <property type="match status" value="1"/>
</dbReference>
<dbReference type="InterPro" id="IPR050183">
    <property type="entry name" value="DsbB"/>
</dbReference>
<reference evidence="16 17" key="1">
    <citation type="submission" date="2020-08" db="EMBL/GenBank/DDBJ databases">
        <title>Genomic Encyclopedia of Type Strains, Phase III (KMG-III): the genomes of soil and plant-associated and newly described type strains.</title>
        <authorList>
            <person name="Whitman W."/>
        </authorList>
    </citation>
    <scope>NUCLEOTIDE SEQUENCE [LARGE SCALE GENOMIC DNA]</scope>
    <source>
        <strain evidence="16 17">CECT 8571</strain>
    </source>
</reference>
<evidence type="ECO:0000256" key="6">
    <source>
        <dbReference type="ARBA" id="ARBA00022692"/>
    </source>
</evidence>
<keyword evidence="12 14" id="KW-0143">Chaperone</keyword>
<keyword evidence="10 14" id="KW-0472">Membrane</keyword>
<evidence type="ECO:0000256" key="8">
    <source>
        <dbReference type="ARBA" id="ARBA00022989"/>
    </source>
</evidence>
<feature type="topological domain" description="Periplasmic" evidence="14">
    <location>
        <begin position="26"/>
        <end position="43"/>
    </location>
</feature>
<dbReference type="Gene3D" id="1.20.1550.10">
    <property type="entry name" value="DsbB-like"/>
    <property type="match status" value="1"/>
</dbReference>
<evidence type="ECO:0000256" key="5">
    <source>
        <dbReference type="ARBA" id="ARBA00022519"/>
    </source>
</evidence>
<feature type="transmembrane region" description="Helical" evidence="15">
    <location>
        <begin position="69"/>
        <end position="88"/>
    </location>
</feature>
<evidence type="ECO:0000256" key="9">
    <source>
        <dbReference type="ARBA" id="ARBA00023002"/>
    </source>
</evidence>
<keyword evidence="17" id="KW-1185">Reference proteome</keyword>
<evidence type="ECO:0000256" key="14">
    <source>
        <dbReference type="HAMAP-Rule" id="MF_00286"/>
    </source>
</evidence>
<evidence type="ECO:0000256" key="3">
    <source>
        <dbReference type="ARBA" id="ARBA00022448"/>
    </source>
</evidence>
<feature type="disulfide bond" description="Redox-active" evidence="14">
    <location>
        <begin position="35"/>
        <end position="38"/>
    </location>
</feature>
<protein>
    <recommendedName>
        <fullName evidence="14">Disulfide bond formation protein B</fullName>
    </recommendedName>
    <alternativeName>
        <fullName evidence="14">Disulfide oxidoreductase</fullName>
    </alternativeName>
</protein>
<comment type="function">
    <text evidence="14">Required for disulfide bond formation in some periplasmic proteins. Acts by oxidizing the DsbA protein.</text>
</comment>
<dbReference type="PANTHER" id="PTHR36570:SF3">
    <property type="entry name" value="DISULFIDE BOND FORMATION PROTEIN B"/>
    <property type="match status" value="1"/>
</dbReference>
<feature type="topological domain" description="Cytoplasmic" evidence="14">
    <location>
        <begin position="61"/>
        <end position="66"/>
    </location>
</feature>
<keyword evidence="9 14" id="KW-0560">Oxidoreductase</keyword>
<proteinExistence type="inferred from homology"/>
<keyword evidence="3 14" id="KW-0813">Transport</keyword>
<dbReference type="RefSeq" id="WP_183911396.1">
    <property type="nucleotide sequence ID" value="NZ_JACHXZ010000004.1"/>
</dbReference>
<evidence type="ECO:0000256" key="15">
    <source>
        <dbReference type="SAM" id="Phobius"/>
    </source>
</evidence>
<dbReference type="InterPro" id="IPR023380">
    <property type="entry name" value="DsbB-like_sf"/>
</dbReference>
<dbReference type="InterPro" id="IPR022920">
    <property type="entry name" value="Disulphide_bond_form_DsbB"/>
</dbReference>
<evidence type="ECO:0000313" key="16">
    <source>
        <dbReference type="EMBL" id="MBB3169915.1"/>
    </source>
</evidence>
<feature type="transmembrane region" description="Helical" evidence="15">
    <location>
        <begin position="39"/>
        <end position="57"/>
    </location>
</feature>
<dbReference type="InterPro" id="IPR003752">
    <property type="entry name" value="DiS_bond_form_DsbB/BdbC"/>
</dbReference>
<keyword evidence="4 14" id="KW-1003">Cell membrane</keyword>
<evidence type="ECO:0000256" key="2">
    <source>
        <dbReference type="ARBA" id="ARBA00008823"/>
    </source>
</evidence>
<comment type="subcellular location">
    <subcellularLocation>
        <location evidence="1">Cell inner membrane</location>
        <topology evidence="1">Multi-pass membrane protein</topology>
    </subcellularLocation>
    <subcellularLocation>
        <location evidence="14">Cell membrane</location>
        <topology evidence="14">Multi-pass membrane protein</topology>
    </subcellularLocation>
</comment>
<dbReference type="EMBL" id="JACHXZ010000004">
    <property type="protein sequence ID" value="MBB3169915.1"/>
    <property type="molecule type" value="Genomic_DNA"/>
</dbReference>
<evidence type="ECO:0000256" key="12">
    <source>
        <dbReference type="ARBA" id="ARBA00023186"/>
    </source>
</evidence>
<dbReference type="Proteomes" id="UP000559987">
    <property type="component" value="Unassembled WGS sequence"/>
</dbReference>
<comment type="caution">
    <text evidence="14">Lacks conserved residue(s) required for the propagation of feature annotation.</text>
</comment>
<dbReference type="GO" id="GO:0006457">
    <property type="term" value="P:protein folding"/>
    <property type="evidence" value="ECO:0007669"/>
    <property type="project" value="InterPro"/>
</dbReference>
<gene>
    <name evidence="14" type="primary">dsbB</name>
    <name evidence="16" type="ORF">FHS30_003128</name>
</gene>
<evidence type="ECO:0000256" key="13">
    <source>
        <dbReference type="ARBA" id="ARBA00023284"/>
    </source>
</evidence>
<comment type="similarity">
    <text evidence="2 14">Belongs to the DsbB family.</text>
</comment>
<evidence type="ECO:0000313" key="17">
    <source>
        <dbReference type="Proteomes" id="UP000559987"/>
    </source>
</evidence>
<dbReference type="SUPFAM" id="SSF158442">
    <property type="entry name" value="DsbB-like"/>
    <property type="match status" value="1"/>
</dbReference>